<dbReference type="EMBL" id="JAVRRT010000003">
    <property type="protein sequence ID" value="KAK5173251.1"/>
    <property type="molecule type" value="Genomic_DNA"/>
</dbReference>
<name>A0AAV9PLZ4_9PEZI</name>
<feature type="region of interest" description="Disordered" evidence="1">
    <location>
        <begin position="140"/>
        <end position="184"/>
    </location>
</feature>
<dbReference type="GeneID" id="89923279"/>
<dbReference type="RefSeq" id="XP_064661946.1">
    <property type="nucleotide sequence ID" value="XM_064799191.1"/>
</dbReference>
<dbReference type="InterPro" id="IPR038765">
    <property type="entry name" value="Papain-like_cys_pep_sf"/>
</dbReference>
<dbReference type="AlphaFoldDB" id="A0AAV9PLZ4"/>
<accession>A0AAV9PLZ4</accession>
<keyword evidence="3" id="KW-1185">Reference proteome</keyword>
<dbReference type="SUPFAM" id="SSF54001">
    <property type="entry name" value="Cysteine proteinases"/>
    <property type="match status" value="1"/>
</dbReference>
<feature type="compositionally biased region" description="Polar residues" evidence="1">
    <location>
        <begin position="152"/>
        <end position="173"/>
    </location>
</feature>
<evidence type="ECO:0000256" key="1">
    <source>
        <dbReference type="SAM" id="MobiDB-lite"/>
    </source>
</evidence>
<evidence type="ECO:0000313" key="2">
    <source>
        <dbReference type="EMBL" id="KAK5173251.1"/>
    </source>
</evidence>
<organism evidence="2 3">
    <name type="scientific">Saxophila tyrrhenica</name>
    <dbReference type="NCBI Taxonomy" id="1690608"/>
    <lineage>
        <taxon>Eukaryota</taxon>
        <taxon>Fungi</taxon>
        <taxon>Dikarya</taxon>
        <taxon>Ascomycota</taxon>
        <taxon>Pezizomycotina</taxon>
        <taxon>Dothideomycetes</taxon>
        <taxon>Dothideomycetidae</taxon>
        <taxon>Mycosphaerellales</taxon>
        <taxon>Extremaceae</taxon>
        <taxon>Saxophila</taxon>
    </lineage>
</organism>
<gene>
    <name evidence="2" type="ORF">LTR77_001932</name>
</gene>
<dbReference type="Gene3D" id="3.40.395.10">
    <property type="entry name" value="Adenoviral Proteinase, Chain A"/>
    <property type="match status" value="1"/>
</dbReference>
<protein>
    <submittedName>
        <fullName evidence="2">Uncharacterized protein</fullName>
    </submittedName>
</protein>
<proteinExistence type="predicted"/>
<sequence>MAHSTRVHWIVAHIHPARRLITVYNSALELNPKHFKQLLPSIARLLGAHLGEAWDVQFEVRDGASTQQSDLSVSGFIAAENIRTLRRGREPAVEDLTRERRLRSTGLNYLFGRFLEGREPVCFREGRLWWDYTGEETKTLGQGVGTGDVSGESPSPLSGNRLNCTNLDTSSGSPPDYPSKRRVP</sequence>
<comment type="caution">
    <text evidence="2">The sequence shown here is derived from an EMBL/GenBank/DDBJ whole genome shotgun (WGS) entry which is preliminary data.</text>
</comment>
<evidence type="ECO:0000313" key="3">
    <source>
        <dbReference type="Proteomes" id="UP001337655"/>
    </source>
</evidence>
<reference evidence="2 3" key="1">
    <citation type="submission" date="2023-08" db="EMBL/GenBank/DDBJ databases">
        <title>Black Yeasts Isolated from many extreme environments.</title>
        <authorList>
            <person name="Coleine C."/>
            <person name="Stajich J.E."/>
            <person name="Selbmann L."/>
        </authorList>
    </citation>
    <scope>NUCLEOTIDE SEQUENCE [LARGE SCALE GENOMIC DNA]</scope>
    <source>
        <strain evidence="2 3">CCFEE 5935</strain>
    </source>
</reference>
<dbReference type="Proteomes" id="UP001337655">
    <property type="component" value="Unassembled WGS sequence"/>
</dbReference>